<name>A0AAV4GIF9_9GAST</name>
<dbReference type="Proteomes" id="UP000762676">
    <property type="component" value="Unassembled WGS sequence"/>
</dbReference>
<keyword evidence="2" id="KW-1185">Reference proteome</keyword>
<proteinExistence type="predicted"/>
<reference evidence="1 2" key="1">
    <citation type="journal article" date="2021" name="Elife">
        <title>Chloroplast acquisition without the gene transfer in kleptoplastic sea slugs, Plakobranchus ocellatus.</title>
        <authorList>
            <person name="Maeda T."/>
            <person name="Takahashi S."/>
            <person name="Yoshida T."/>
            <person name="Shimamura S."/>
            <person name="Takaki Y."/>
            <person name="Nagai Y."/>
            <person name="Toyoda A."/>
            <person name="Suzuki Y."/>
            <person name="Arimoto A."/>
            <person name="Ishii H."/>
            <person name="Satoh N."/>
            <person name="Nishiyama T."/>
            <person name="Hasebe M."/>
            <person name="Maruyama T."/>
            <person name="Minagawa J."/>
            <person name="Obokata J."/>
            <person name="Shigenobu S."/>
        </authorList>
    </citation>
    <scope>NUCLEOTIDE SEQUENCE [LARGE SCALE GENOMIC DNA]</scope>
</reference>
<organism evidence="1 2">
    <name type="scientific">Elysia marginata</name>
    <dbReference type="NCBI Taxonomy" id="1093978"/>
    <lineage>
        <taxon>Eukaryota</taxon>
        <taxon>Metazoa</taxon>
        <taxon>Spiralia</taxon>
        <taxon>Lophotrochozoa</taxon>
        <taxon>Mollusca</taxon>
        <taxon>Gastropoda</taxon>
        <taxon>Heterobranchia</taxon>
        <taxon>Euthyneura</taxon>
        <taxon>Panpulmonata</taxon>
        <taxon>Sacoglossa</taxon>
        <taxon>Placobranchoidea</taxon>
        <taxon>Plakobranchidae</taxon>
        <taxon>Elysia</taxon>
    </lineage>
</organism>
<dbReference type="AlphaFoldDB" id="A0AAV4GIF9"/>
<sequence length="126" mass="14498">MLSIVLYMIPVRSTSRVCREHLGRVARCLETFLTITQDKIILYSMAVVSLLPVCIQYRTLSFLSQRDFLPQLQDAVFYIVSCVAGTAWMDHIHYLPHPLRYWPPQPGPLVTFSLPHLETKGHSEVK</sequence>
<evidence type="ECO:0000313" key="1">
    <source>
        <dbReference type="EMBL" id="GFR85106.1"/>
    </source>
</evidence>
<comment type="caution">
    <text evidence="1">The sequence shown here is derived from an EMBL/GenBank/DDBJ whole genome shotgun (WGS) entry which is preliminary data.</text>
</comment>
<gene>
    <name evidence="1" type="ORF">ElyMa_004164900</name>
</gene>
<evidence type="ECO:0000313" key="2">
    <source>
        <dbReference type="Proteomes" id="UP000762676"/>
    </source>
</evidence>
<dbReference type="EMBL" id="BMAT01008446">
    <property type="protein sequence ID" value="GFR85106.1"/>
    <property type="molecule type" value="Genomic_DNA"/>
</dbReference>
<protein>
    <submittedName>
        <fullName evidence="1">Uncharacterized protein</fullName>
    </submittedName>
</protein>
<accession>A0AAV4GIF9</accession>